<dbReference type="InterPro" id="IPR050267">
    <property type="entry name" value="Anti-sigma-factor_SerPK"/>
</dbReference>
<name>A0A917ZT07_9ACTN</name>
<dbReference type="PANTHER" id="PTHR35526:SF3">
    <property type="entry name" value="ANTI-SIGMA-F FACTOR RSBW"/>
    <property type="match status" value="1"/>
</dbReference>
<reference evidence="4" key="2">
    <citation type="submission" date="2020-09" db="EMBL/GenBank/DDBJ databases">
        <authorList>
            <person name="Sun Q."/>
            <person name="Zhou Y."/>
        </authorList>
    </citation>
    <scope>NUCLEOTIDE SEQUENCE</scope>
    <source>
        <strain evidence="4">CGMCC 4.7201</strain>
    </source>
</reference>
<evidence type="ECO:0000259" key="3">
    <source>
        <dbReference type="Pfam" id="PF13581"/>
    </source>
</evidence>
<dbReference type="SUPFAM" id="SSF55874">
    <property type="entry name" value="ATPase domain of HSP90 chaperone/DNA topoisomerase II/histidine kinase"/>
    <property type="match status" value="1"/>
</dbReference>
<dbReference type="GO" id="GO:0004674">
    <property type="term" value="F:protein serine/threonine kinase activity"/>
    <property type="evidence" value="ECO:0007669"/>
    <property type="project" value="UniProtKB-KW"/>
</dbReference>
<accession>A0A917ZT07</accession>
<sequence>MVSASPPSRGAVRADIRPATSRLPLGHESNPGARARSAARELVAAAGLSASPDPLLRDTADSAVLTVSELVTNAGRHGGGAVEMRMGWDGRALTIEVDDRSGTLPALVPESGRGAYGGYGLCLVDQLAETWGAVRRPFGKTVHARLVCAPDTAAAPVGEPAAPRSAGTCDGPQPREGKTGNGHIGPAPARRHGFGQANGVLQAPTQGGRRAHST</sequence>
<dbReference type="InterPro" id="IPR036890">
    <property type="entry name" value="HATPase_C_sf"/>
</dbReference>
<dbReference type="PANTHER" id="PTHR35526">
    <property type="entry name" value="ANTI-SIGMA-F FACTOR RSBW-RELATED"/>
    <property type="match status" value="1"/>
</dbReference>
<dbReference type="RefSeq" id="WP_189133156.1">
    <property type="nucleotide sequence ID" value="NZ_BMMS01000017.1"/>
</dbReference>
<dbReference type="AlphaFoldDB" id="A0A917ZT07"/>
<dbReference type="Pfam" id="PF13581">
    <property type="entry name" value="HATPase_c_2"/>
    <property type="match status" value="1"/>
</dbReference>
<dbReference type="InterPro" id="IPR003594">
    <property type="entry name" value="HATPase_dom"/>
</dbReference>
<proteinExistence type="predicted"/>
<dbReference type="CDD" id="cd16936">
    <property type="entry name" value="HATPase_RsbW-like"/>
    <property type="match status" value="1"/>
</dbReference>
<evidence type="ECO:0000256" key="2">
    <source>
        <dbReference type="SAM" id="MobiDB-lite"/>
    </source>
</evidence>
<keyword evidence="1" id="KW-0418">Kinase</keyword>
<reference evidence="4" key="1">
    <citation type="journal article" date="2014" name="Int. J. Syst. Evol. Microbiol.">
        <title>Complete genome sequence of Corynebacterium casei LMG S-19264T (=DSM 44701T), isolated from a smear-ripened cheese.</title>
        <authorList>
            <consortium name="US DOE Joint Genome Institute (JGI-PGF)"/>
            <person name="Walter F."/>
            <person name="Albersmeier A."/>
            <person name="Kalinowski J."/>
            <person name="Ruckert C."/>
        </authorList>
    </citation>
    <scope>NUCLEOTIDE SEQUENCE</scope>
    <source>
        <strain evidence="4">CGMCC 4.7201</strain>
    </source>
</reference>
<dbReference type="Proteomes" id="UP000641932">
    <property type="component" value="Unassembled WGS sequence"/>
</dbReference>
<protein>
    <recommendedName>
        <fullName evidence="3">Histidine kinase/HSP90-like ATPase domain-containing protein</fullName>
    </recommendedName>
</protein>
<feature type="domain" description="Histidine kinase/HSP90-like ATPase" evidence="3">
    <location>
        <begin position="35"/>
        <end position="144"/>
    </location>
</feature>
<gene>
    <name evidence="4" type="ORF">GCM10012280_40630</name>
</gene>
<keyword evidence="1" id="KW-0808">Transferase</keyword>
<feature type="region of interest" description="Disordered" evidence="2">
    <location>
        <begin position="1"/>
        <end position="38"/>
    </location>
</feature>
<dbReference type="EMBL" id="BMMS01000017">
    <property type="protein sequence ID" value="GGO91835.1"/>
    <property type="molecule type" value="Genomic_DNA"/>
</dbReference>
<keyword evidence="5" id="KW-1185">Reference proteome</keyword>
<comment type="caution">
    <text evidence="4">The sequence shown here is derived from an EMBL/GenBank/DDBJ whole genome shotgun (WGS) entry which is preliminary data.</text>
</comment>
<organism evidence="4 5">
    <name type="scientific">Wenjunlia tyrosinilytica</name>
    <dbReference type="NCBI Taxonomy" id="1544741"/>
    <lineage>
        <taxon>Bacteria</taxon>
        <taxon>Bacillati</taxon>
        <taxon>Actinomycetota</taxon>
        <taxon>Actinomycetes</taxon>
        <taxon>Kitasatosporales</taxon>
        <taxon>Streptomycetaceae</taxon>
        <taxon>Wenjunlia</taxon>
    </lineage>
</organism>
<evidence type="ECO:0000256" key="1">
    <source>
        <dbReference type="ARBA" id="ARBA00022527"/>
    </source>
</evidence>
<feature type="region of interest" description="Disordered" evidence="2">
    <location>
        <begin position="154"/>
        <end position="214"/>
    </location>
</feature>
<evidence type="ECO:0000313" key="5">
    <source>
        <dbReference type="Proteomes" id="UP000641932"/>
    </source>
</evidence>
<evidence type="ECO:0000313" key="4">
    <source>
        <dbReference type="EMBL" id="GGO91835.1"/>
    </source>
</evidence>
<dbReference type="Gene3D" id="3.30.565.10">
    <property type="entry name" value="Histidine kinase-like ATPase, C-terminal domain"/>
    <property type="match status" value="1"/>
</dbReference>
<keyword evidence="1" id="KW-0723">Serine/threonine-protein kinase</keyword>